<dbReference type="EMBL" id="KB207140">
    <property type="protein sequence ID" value="ELP84271.1"/>
    <property type="molecule type" value="Genomic_DNA"/>
</dbReference>
<dbReference type="VEuPathDB" id="AmoebaDB:EIN_065260"/>
<dbReference type="RefSeq" id="XP_004183617.1">
    <property type="nucleotide sequence ID" value="XM_004183569.1"/>
</dbReference>
<dbReference type="InterPro" id="IPR030564">
    <property type="entry name" value="Myotubularin"/>
</dbReference>
<accession>A0A0A1TVB8</accession>
<dbReference type="GO" id="GO:0004438">
    <property type="term" value="F:phosphatidylinositol-3-phosphate phosphatase activity"/>
    <property type="evidence" value="ECO:0007669"/>
    <property type="project" value="TreeGrafter"/>
</dbReference>
<protein>
    <submittedName>
        <fullName evidence="3">Myotubularin, putative</fullName>
    </submittedName>
</protein>
<dbReference type="PANTHER" id="PTHR10807">
    <property type="entry name" value="MYOTUBULARIN-RELATED"/>
    <property type="match status" value="1"/>
</dbReference>
<evidence type="ECO:0000256" key="1">
    <source>
        <dbReference type="PIRSR" id="PIRSR630564-1"/>
    </source>
</evidence>
<dbReference type="KEGG" id="eiv:EIN_065260"/>
<name>A0A0A1TVB8_ENTIV</name>
<dbReference type="GeneID" id="14883205"/>
<dbReference type="InterPro" id="IPR010569">
    <property type="entry name" value="Myotubularin-like_Pase_dom"/>
</dbReference>
<dbReference type="PANTHER" id="PTHR10807:SF128">
    <property type="entry name" value="PHOSPHATIDYLINOSITOL-3,5-BISPHOSPHATE 3-PHOSPHATASE"/>
    <property type="match status" value="1"/>
</dbReference>
<feature type="non-terminal residue" evidence="3">
    <location>
        <position position="1"/>
    </location>
</feature>
<reference evidence="3 4" key="1">
    <citation type="submission" date="2012-10" db="EMBL/GenBank/DDBJ databases">
        <authorList>
            <person name="Zafar N."/>
            <person name="Inman J."/>
            <person name="Hall N."/>
            <person name="Lorenzi H."/>
            <person name="Caler E."/>
        </authorList>
    </citation>
    <scope>NUCLEOTIDE SEQUENCE [LARGE SCALE GENOMIC DNA]</scope>
    <source>
        <strain evidence="3 4">IP1</strain>
    </source>
</reference>
<evidence type="ECO:0000313" key="4">
    <source>
        <dbReference type="Proteomes" id="UP000014680"/>
    </source>
</evidence>
<gene>
    <name evidence="3" type="ORF">EIN_065260</name>
</gene>
<dbReference type="PROSITE" id="PS51339">
    <property type="entry name" value="PPASE_MYOTUBULARIN"/>
    <property type="match status" value="1"/>
</dbReference>
<dbReference type="GO" id="GO:0046856">
    <property type="term" value="P:phosphatidylinositol dephosphorylation"/>
    <property type="evidence" value="ECO:0007669"/>
    <property type="project" value="TreeGrafter"/>
</dbReference>
<dbReference type="Proteomes" id="UP000014680">
    <property type="component" value="Unassembled WGS sequence"/>
</dbReference>
<feature type="active site" description="Phosphocysteine intermediate" evidence="1">
    <location>
        <position position="171"/>
    </location>
</feature>
<dbReference type="Pfam" id="PF06602">
    <property type="entry name" value="Myotub-related"/>
    <property type="match status" value="1"/>
</dbReference>
<dbReference type="InterPro" id="IPR029021">
    <property type="entry name" value="Prot-tyrosine_phosphatase-like"/>
</dbReference>
<dbReference type="CDD" id="cd14507">
    <property type="entry name" value="PTP-MTM-like"/>
    <property type="match status" value="1"/>
</dbReference>
<dbReference type="SUPFAM" id="SSF52799">
    <property type="entry name" value="(Phosphotyrosine protein) phosphatases II"/>
    <property type="match status" value="1"/>
</dbReference>
<keyword evidence="4" id="KW-1185">Reference proteome</keyword>
<feature type="domain" description="Myotubularin phosphatase" evidence="2">
    <location>
        <begin position="1"/>
        <end position="359"/>
    </location>
</feature>
<evidence type="ECO:0000259" key="2">
    <source>
        <dbReference type="PROSITE" id="PS51339"/>
    </source>
</evidence>
<dbReference type="OrthoDB" id="271628at2759"/>
<sequence length="373" mass="42708">VVLPAGNYNMNSLTKYRAKGRFPVLSWVGPKNQCLVRSSQALPGTFGQVKCEDDISILESFMKMSGYNYLFVYDARPKLNTKATRIQGGGMESSSAYPFCSFVNLAMDSIKDVKNSFMKLLKTVVFDTRESYEFKLSIENSKWLQSIDALIGYAKDIATKLYSGCSILIHCRNGWDTTCQLVSLVLIMVDPYYRTIEGFLVLIQREWVAMGHRFTLRTGCGVKWDIDILPLISSYYPAPIKKYNSSIIRANIDNSSDTATSPIFFQFIEAVHHIKKAHPNEFQFKDNLLVFIADSLYSGRFSTFYEGTIKDFNYSNTPSMFDYIMENVLTFNNQEFIGNSVTLFPVIDMSQSTLWDEYFFREEKNAIRIHQTS</sequence>
<evidence type="ECO:0000313" key="3">
    <source>
        <dbReference type="EMBL" id="ELP84271.1"/>
    </source>
</evidence>
<proteinExistence type="predicted"/>
<organism evidence="3 4">
    <name type="scientific">Entamoeba invadens IP1</name>
    <dbReference type="NCBI Taxonomy" id="370355"/>
    <lineage>
        <taxon>Eukaryota</taxon>
        <taxon>Amoebozoa</taxon>
        <taxon>Evosea</taxon>
        <taxon>Archamoebae</taxon>
        <taxon>Mastigamoebida</taxon>
        <taxon>Entamoebidae</taxon>
        <taxon>Entamoeba</taxon>
    </lineage>
</organism>
<dbReference type="GO" id="GO:0016020">
    <property type="term" value="C:membrane"/>
    <property type="evidence" value="ECO:0007669"/>
    <property type="project" value="TreeGrafter"/>
</dbReference>
<dbReference type="OMA" id="HIRFIMA"/>
<dbReference type="AlphaFoldDB" id="A0A0A1TVB8"/>
<dbReference type="GO" id="GO:0005737">
    <property type="term" value="C:cytoplasm"/>
    <property type="evidence" value="ECO:0007669"/>
    <property type="project" value="TreeGrafter"/>
</dbReference>